<dbReference type="EMBL" id="GL871072">
    <property type="protein sequence ID" value="EGC35081.1"/>
    <property type="molecule type" value="Genomic_DNA"/>
</dbReference>
<feature type="domain" description="RRM" evidence="3">
    <location>
        <begin position="33"/>
        <end position="111"/>
    </location>
</feature>
<dbReference type="GO" id="GO:0003723">
    <property type="term" value="F:RNA binding"/>
    <property type="evidence" value="ECO:0007669"/>
    <property type="project" value="UniProtKB-UniRule"/>
</dbReference>
<organism evidence="4 5">
    <name type="scientific">Dictyostelium purpureum</name>
    <name type="common">Slime mold</name>
    <dbReference type="NCBI Taxonomy" id="5786"/>
    <lineage>
        <taxon>Eukaryota</taxon>
        <taxon>Amoebozoa</taxon>
        <taxon>Evosea</taxon>
        <taxon>Eumycetozoa</taxon>
        <taxon>Dictyostelia</taxon>
        <taxon>Dictyosteliales</taxon>
        <taxon>Dictyosteliaceae</taxon>
        <taxon>Dictyostelium</taxon>
    </lineage>
</organism>
<reference evidence="5" key="1">
    <citation type="journal article" date="2011" name="Genome Biol.">
        <title>Comparative genomics of the social amoebae Dictyostelium discoideum and Dictyostelium purpureum.</title>
        <authorList>
            <consortium name="US DOE Joint Genome Institute (JGI-PGF)"/>
            <person name="Sucgang R."/>
            <person name="Kuo A."/>
            <person name="Tian X."/>
            <person name="Salerno W."/>
            <person name="Parikh A."/>
            <person name="Feasley C.L."/>
            <person name="Dalin E."/>
            <person name="Tu H."/>
            <person name="Huang E."/>
            <person name="Barry K."/>
            <person name="Lindquist E."/>
            <person name="Shapiro H."/>
            <person name="Bruce D."/>
            <person name="Schmutz J."/>
            <person name="Salamov A."/>
            <person name="Fey P."/>
            <person name="Gaudet P."/>
            <person name="Anjard C."/>
            <person name="Babu M.M."/>
            <person name="Basu S."/>
            <person name="Bushmanova Y."/>
            <person name="van der Wel H."/>
            <person name="Katoh-Kurasawa M."/>
            <person name="Dinh C."/>
            <person name="Coutinho P.M."/>
            <person name="Saito T."/>
            <person name="Elias M."/>
            <person name="Schaap P."/>
            <person name="Kay R.R."/>
            <person name="Henrissat B."/>
            <person name="Eichinger L."/>
            <person name="Rivero F."/>
            <person name="Putnam N.H."/>
            <person name="West C.M."/>
            <person name="Loomis W.F."/>
            <person name="Chisholm R.L."/>
            <person name="Shaulsky G."/>
            <person name="Strassmann J.E."/>
            <person name="Queller D.C."/>
            <person name="Kuspa A."/>
            <person name="Grigoriev I.V."/>
        </authorList>
    </citation>
    <scope>NUCLEOTIDE SEQUENCE [LARGE SCALE GENOMIC DNA]</scope>
    <source>
        <strain evidence="5">QSDP1</strain>
    </source>
</reference>
<dbReference type="InParanoid" id="F0ZLV6"/>
<keyword evidence="5" id="KW-1185">Reference proteome</keyword>
<dbReference type="Pfam" id="PF00076">
    <property type="entry name" value="RRM_1"/>
    <property type="match status" value="1"/>
</dbReference>
<dbReference type="PROSITE" id="PS50102">
    <property type="entry name" value="RRM"/>
    <property type="match status" value="1"/>
</dbReference>
<dbReference type="GO" id="GO:0005686">
    <property type="term" value="C:U2 snRNP"/>
    <property type="evidence" value="ECO:0000318"/>
    <property type="project" value="GO_Central"/>
</dbReference>
<accession>F0ZLV6</accession>
<proteinExistence type="predicted"/>
<name>F0ZLV6_DICPU</name>
<dbReference type="GO" id="GO:0071011">
    <property type="term" value="C:precatalytic spliceosome"/>
    <property type="evidence" value="ECO:0000318"/>
    <property type="project" value="GO_Central"/>
</dbReference>
<dbReference type="KEGG" id="dpp:DICPUDRAFT_33993"/>
<dbReference type="InterPro" id="IPR035979">
    <property type="entry name" value="RBD_domain_sf"/>
</dbReference>
<evidence type="ECO:0000256" key="1">
    <source>
        <dbReference type="ARBA" id="ARBA00022884"/>
    </source>
</evidence>
<dbReference type="CDD" id="cd12411">
    <property type="entry name" value="RRM_ist3_like"/>
    <property type="match status" value="1"/>
</dbReference>
<dbReference type="eggNOG" id="KOG0126">
    <property type="taxonomic scope" value="Eukaryota"/>
</dbReference>
<keyword evidence="1 2" id="KW-0694">RNA-binding</keyword>
<evidence type="ECO:0000313" key="4">
    <source>
        <dbReference type="EMBL" id="EGC35081.1"/>
    </source>
</evidence>
<sequence length="121" mass="13785">MHRVREIQGINQKELSLNINDNASWHADYSHSPYIYVGGLNFDLTEGDIISIFSQYGEISECNLVRNKETGKSQGFCFIGYDNQKSTVLAVDNFNGIKVLGKTIKVDHVKDYKRPKKNNED</sequence>
<dbReference type="OMA" id="CAPKPQI"/>
<dbReference type="Gene3D" id="3.30.70.330">
    <property type="match status" value="1"/>
</dbReference>
<evidence type="ECO:0000256" key="2">
    <source>
        <dbReference type="PROSITE-ProRule" id="PRU00176"/>
    </source>
</evidence>
<dbReference type="AlphaFoldDB" id="F0ZLV6"/>
<dbReference type="PANTHER" id="PTHR45880:SF1">
    <property type="entry name" value="RNA-BINDING MOTIF PROTEIN, X-LINKED 2"/>
    <property type="match status" value="1"/>
</dbReference>
<dbReference type="GO" id="GO:0000398">
    <property type="term" value="P:mRNA splicing, via spliceosome"/>
    <property type="evidence" value="ECO:0000318"/>
    <property type="project" value="GO_Central"/>
</dbReference>
<dbReference type="OrthoDB" id="2573941at2759"/>
<evidence type="ECO:0000259" key="3">
    <source>
        <dbReference type="PROSITE" id="PS50102"/>
    </source>
</evidence>
<evidence type="ECO:0000313" key="5">
    <source>
        <dbReference type="Proteomes" id="UP000001064"/>
    </source>
</evidence>
<dbReference type="PANTHER" id="PTHR45880">
    <property type="entry name" value="RNA-BINDING MOTIF PROTEIN, X-LINKED 2"/>
    <property type="match status" value="1"/>
</dbReference>
<dbReference type="SMART" id="SM00360">
    <property type="entry name" value="RRM"/>
    <property type="match status" value="1"/>
</dbReference>
<dbReference type="InterPro" id="IPR000504">
    <property type="entry name" value="RRM_dom"/>
</dbReference>
<dbReference type="STRING" id="5786.F0ZLV6"/>
<dbReference type="InterPro" id="IPR045844">
    <property type="entry name" value="RRM_Ist3-like"/>
</dbReference>
<dbReference type="GeneID" id="10501821"/>
<dbReference type="FunFam" id="3.30.70.330:FF:001824">
    <property type="match status" value="1"/>
</dbReference>
<dbReference type="VEuPathDB" id="AmoebaDB:DICPUDRAFT_33993"/>
<dbReference type="SUPFAM" id="SSF54928">
    <property type="entry name" value="RNA-binding domain, RBD"/>
    <property type="match status" value="1"/>
</dbReference>
<dbReference type="InterPro" id="IPR012677">
    <property type="entry name" value="Nucleotide-bd_a/b_plait_sf"/>
</dbReference>
<dbReference type="Proteomes" id="UP000001064">
    <property type="component" value="Unassembled WGS sequence"/>
</dbReference>
<feature type="non-terminal residue" evidence="4">
    <location>
        <position position="121"/>
    </location>
</feature>
<protein>
    <recommendedName>
        <fullName evidence="3">RRM domain-containing protein</fullName>
    </recommendedName>
</protein>
<dbReference type="InterPro" id="IPR051847">
    <property type="entry name" value="RNA_proc/Spliceosome_comp"/>
</dbReference>
<dbReference type="RefSeq" id="XP_003288388.1">
    <property type="nucleotide sequence ID" value="XM_003288340.1"/>
</dbReference>
<gene>
    <name evidence="4" type="ORF">DICPUDRAFT_33993</name>
</gene>